<proteinExistence type="predicted"/>
<dbReference type="Gene3D" id="3.40.190.170">
    <property type="entry name" value="Bacterial extracellular solute-binding protein, family 7"/>
    <property type="match status" value="1"/>
</dbReference>
<sequence>MPRVTPVRSLPVLALAAVAAVGLQACTTGPAPAPESATTTVLRVGLPGGETDPAHAALTDLGQRLSDATEGRYSLAVEAGGGDVASLTAEDGVALTLVDGEELAEINGDFGVFNLPYVFDSPAQQADVLGDAELVGDLYASLEGEGVTVLGGAYGGARNLLANHAVAAPADVAGQRVSVGQSDLQVAVVESLGAVAVPLASDQVAPAFGAGAITGAEGTLADFASLGLAGGTFVALTQHQMVPDYLVMDADTLAGMTQADREALVAAVPETVAAVNEAVTAAEVEARATAEANGATFNEVEPLAFEAALSPVAEPVVTTPERRALYDAASAR</sequence>
<organism evidence="3 4">
    <name type="scientific">Propioniciclava soli</name>
    <dbReference type="NCBI Taxonomy" id="2775081"/>
    <lineage>
        <taxon>Bacteria</taxon>
        <taxon>Bacillati</taxon>
        <taxon>Actinomycetota</taxon>
        <taxon>Actinomycetes</taxon>
        <taxon>Propionibacteriales</taxon>
        <taxon>Propionibacteriaceae</taxon>
        <taxon>Propioniciclava</taxon>
    </lineage>
</organism>
<evidence type="ECO:0000256" key="2">
    <source>
        <dbReference type="SAM" id="SignalP"/>
    </source>
</evidence>
<dbReference type="PROSITE" id="PS51257">
    <property type="entry name" value="PROKAR_LIPOPROTEIN"/>
    <property type="match status" value="1"/>
</dbReference>
<evidence type="ECO:0000313" key="3">
    <source>
        <dbReference type="EMBL" id="WZW97961.1"/>
    </source>
</evidence>
<gene>
    <name evidence="3" type="primary">dctP</name>
    <name evidence="3" type="ORF">PCC79_13840</name>
</gene>
<keyword evidence="4" id="KW-1185">Reference proteome</keyword>
<evidence type="ECO:0000256" key="1">
    <source>
        <dbReference type="ARBA" id="ARBA00022729"/>
    </source>
</evidence>
<dbReference type="NCBIfam" id="NF037995">
    <property type="entry name" value="TRAP_S1"/>
    <property type="match status" value="1"/>
</dbReference>
<dbReference type="InterPro" id="IPR018389">
    <property type="entry name" value="DctP_fam"/>
</dbReference>
<dbReference type="EMBL" id="CP115965">
    <property type="protein sequence ID" value="WZW97961.1"/>
    <property type="molecule type" value="Genomic_DNA"/>
</dbReference>
<evidence type="ECO:0000313" key="4">
    <source>
        <dbReference type="Proteomes" id="UP001434337"/>
    </source>
</evidence>
<feature type="chain" id="PRO_5045664023" evidence="2">
    <location>
        <begin position="26"/>
        <end position="332"/>
    </location>
</feature>
<name>A0ABZ3C6V2_9ACTN</name>
<keyword evidence="1 2" id="KW-0732">Signal</keyword>
<reference evidence="3 4" key="1">
    <citation type="journal article" date="2023" name="Environ Microbiome">
        <title>A coral-associated actinobacterium mitigates coral bleaching under heat stress.</title>
        <authorList>
            <person name="Li J."/>
            <person name="Zou Y."/>
            <person name="Li Q."/>
            <person name="Zhang J."/>
            <person name="Bourne D.G."/>
            <person name="Lyu Y."/>
            <person name="Liu C."/>
            <person name="Zhang S."/>
        </authorList>
    </citation>
    <scope>NUCLEOTIDE SEQUENCE [LARGE SCALE GENOMIC DNA]</scope>
    <source>
        <strain evidence="3 4">SCSIO 13291</strain>
    </source>
</reference>
<dbReference type="RefSeq" id="WP_232548298.1">
    <property type="nucleotide sequence ID" value="NZ_CP115965.1"/>
</dbReference>
<accession>A0ABZ3C6V2</accession>
<dbReference type="Proteomes" id="UP001434337">
    <property type="component" value="Chromosome"/>
</dbReference>
<dbReference type="PANTHER" id="PTHR33376:SF4">
    <property type="entry name" value="SIALIC ACID-BINDING PERIPLASMIC PROTEIN SIAP"/>
    <property type="match status" value="1"/>
</dbReference>
<dbReference type="PANTHER" id="PTHR33376">
    <property type="match status" value="1"/>
</dbReference>
<feature type="signal peptide" evidence="2">
    <location>
        <begin position="1"/>
        <end position="25"/>
    </location>
</feature>
<dbReference type="Pfam" id="PF03480">
    <property type="entry name" value="DctP"/>
    <property type="match status" value="1"/>
</dbReference>
<dbReference type="InterPro" id="IPR038404">
    <property type="entry name" value="TRAP_DctP_sf"/>
</dbReference>
<protein>
    <submittedName>
        <fullName evidence="3">TRAP transporter substrate-binding protein DctP</fullName>
    </submittedName>
</protein>